<keyword evidence="3" id="KW-1185">Reference proteome</keyword>
<evidence type="ECO:0000313" key="3">
    <source>
        <dbReference type="Proteomes" id="UP000829720"/>
    </source>
</evidence>
<gene>
    <name evidence="2" type="ORF">AGOR_G00100730</name>
</gene>
<protein>
    <submittedName>
        <fullName evidence="2">Uncharacterized protein</fullName>
    </submittedName>
</protein>
<dbReference type="EMBL" id="JAERUA010000008">
    <property type="protein sequence ID" value="KAI1897003.1"/>
    <property type="molecule type" value="Genomic_DNA"/>
</dbReference>
<dbReference type="InterPro" id="IPR037668">
    <property type="entry name" value="SPMIP3"/>
</dbReference>
<dbReference type="OrthoDB" id="10034627at2759"/>
<reference evidence="2" key="1">
    <citation type="submission" date="2021-01" db="EMBL/GenBank/DDBJ databases">
        <authorList>
            <person name="Zahm M."/>
            <person name="Roques C."/>
            <person name="Cabau C."/>
            <person name="Klopp C."/>
            <person name="Donnadieu C."/>
            <person name="Jouanno E."/>
            <person name="Lampietro C."/>
            <person name="Louis A."/>
            <person name="Herpin A."/>
            <person name="Echchiki A."/>
            <person name="Berthelot C."/>
            <person name="Parey E."/>
            <person name="Roest-Crollius H."/>
            <person name="Braasch I."/>
            <person name="Postlethwait J."/>
            <person name="Bobe J."/>
            <person name="Montfort J."/>
            <person name="Bouchez O."/>
            <person name="Begum T."/>
            <person name="Mejri S."/>
            <person name="Adams A."/>
            <person name="Chen W.-J."/>
            <person name="Guiguen Y."/>
        </authorList>
    </citation>
    <scope>NUCLEOTIDE SEQUENCE</scope>
    <source>
        <tissue evidence="2">Blood</tissue>
    </source>
</reference>
<feature type="region of interest" description="Disordered" evidence="1">
    <location>
        <begin position="134"/>
        <end position="177"/>
    </location>
</feature>
<dbReference type="Pfam" id="PF17670">
    <property type="entry name" value="DUF5530"/>
    <property type="match status" value="1"/>
</dbReference>
<name>A0A8T3DIA2_9TELE</name>
<accession>A0A8T3DIA2</accession>
<dbReference type="Proteomes" id="UP000829720">
    <property type="component" value="Unassembled WGS sequence"/>
</dbReference>
<evidence type="ECO:0000313" key="2">
    <source>
        <dbReference type="EMBL" id="KAI1897003.1"/>
    </source>
</evidence>
<evidence type="ECO:0000256" key="1">
    <source>
        <dbReference type="SAM" id="MobiDB-lite"/>
    </source>
</evidence>
<comment type="caution">
    <text evidence="2">The sequence shown here is derived from an EMBL/GenBank/DDBJ whole genome shotgun (WGS) entry which is preliminary data.</text>
</comment>
<dbReference type="AlphaFoldDB" id="A0A8T3DIA2"/>
<proteinExistence type="predicted"/>
<organism evidence="2 3">
    <name type="scientific">Albula goreensis</name>
    <dbReference type="NCBI Taxonomy" id="1534307"/>
    <lineage>
        <taxon>Eukaryota</taxon>
        <taxon>Metazoa</taxon>
        <taxon>Chordata</taxon>
        <taxon>Craniata</taxon>
        <taxon>Vertebrata</taxon>
        <taxon>Euteleostomi</taxon>
        <taxon>Actinopterygii</taxon>
        <taxon>Neopterygii</taxon>
        <taxon>Teleostei</taxon>
        <taxon>Albuliformes</taxon>
        <taxon>Albulidae</taxon>
        <taxon>Albula</taxon>
    </lineage>
</organism>
<feature type="compositionally biased region" description="Polar residues" evidence="1">
    <location>
        <begin position="135"/>
        <end position="147"/>
    </location>
</feature>
<sequence length="177" mass="19973">MAGSGIALRLHEFKETASPCMTVPPSRVTRQGRDALGIYPGQLARVHVTRSTNHRLLIMPTCTTISHDAPACRMRCARQQQLSEPLQEEAEGDSMGGFDLWTLHALQQYRYTHDSPTQHNPLTTQQEAERPLSHLYTTENRKITPNSLPGPLRQRLNPPAQRSELLHRDAAEGSYLW</sequence>